<name>A0A2M6P1P9_9BACT</name>
<dbReference type="AlphaFoldDB" id="A0A2M6P1P9"/>
<gene>
    <name evidence="2" type="ORF">COU30_01310</name>
</gene>
<feature type="transmembrane region" description="Helical" evidence="1">
    <location>
        <begin position="6"/>
        <end position="27"/>
    </location>
</feature>
<organism evidence="2 3">
    <name type="scientific">Candidatus Magasanikbacteria bacterium CG10_big_fil_rev_8_21_14_0_10_38_6</name>
    <dbReference type="NCBI Taxonomy" id="1974647"/>
    <lineage>
        <taxon>Bacteria</taxon>
        <taxon>Candidatus Magasanikiibacteriota</taxon>
    </lineage>
</organism>
<keyword evidence="1" id="KW-0812">Transmembrane</keyword>
<evidence type="ECO:0000313" key="3">
    <source>
        <dbReference type="Proteomes" id="UP000228528"/>
    </source>
</evidence>
<reference evidence="3" key="1">
    <citation type="submission" date="2017-09" db="EMBL/GenBank/DDBJ databases">
        <title>Depth-based differentiation of microbial function through sediment-hosted aquifers and enrichment of novel symbionts in the deep terrestrial subsurface.</title>
        <authorList>
            <person name="Probst A.J."/>
            <person name="Ladd B."/>
            <person name="Jarett J.K."/>
            <person name="Geller-Mcgrath D.E."/>
            <person name="Sieber C.M.K."/>
            <person name="Emerson J.B."/>
            <person name="Anantharaman K."/>
            <person name="Thomas B.C."/>
            <person name="Malmstrom R."/>
            <person name="Stieglmeier M."/>
            <person name="Klingl A."/>
            <person name="Woyke T."/>
            <person name="Ryan C.M."/>
            <person name="Banfield J.F."/>
        </authorList>
    </citation>
    <scope>NUCLEOTIDE SEQUENCE [LARGE SCALE GENOMIC DNA]</scope>
</reference>
<sequence length="84" mass="9520">MLEEKLFLIIMLLLGGVNIFWATKSLIDPKFAKKYMAKSPKAWVWKKIVGEERALKVLRIVFAPIGIVVGIILLLYGLSLFLTT</sequence>
<dbReference type="EMBL" id="PFBW01000057">
    <property type="protein sequence ID" value="PIR77646.1"/>
    <property type="molecule type" value="Genomic_DNA"/>
</dbReference>
<evidence type="ECO:0008006" key="4">
    <source>
        <dbReference type="Google" id="ProtNLM"/>
    </source>
</evidence>
<protein>
    <recommendedName>
        <fullName evidence="4">DUF3784 domain-containing protein</fullName>
    </recommendedName>
</protein>
<evidence type="ECO:0000313" key="2">
    <source>
        <dbReference type="EMBL" id="PIR77646.1"/>
    </source>
</evidence>
<evidence type="ECO:0000256" key="1">
    <source>
        <dbReference type="SAM" id="Phobius"/>
    </source>
</evidence>
<dbReference type="Proteomes" id="UP000228528">
    <property type="component" value="Unassembled WGS sequence"/>
</dbReference>
<comment type="caution">
    <text evidence="2">The sequence shown here is derived from an EMBL/GenBank/DDBJ whole genome shotgun (WGS) entry which is preliminary data.</text>
</comment>
<keyword evidence="1" id="KW-0472">Membrane</keyword>
<proteinExistence type="predicted"/>
<feature type="transmembrane region" description="Helical" evidence="1">
    <location>
        <begin position="57"/>
        <end position="82"/>
    </location>
</feature>
<keyword evidence="1" id="KW-1133">Transmembrane helix</keyword>
<accession>A0A2M6P1P9</accession>